<keyword evidence="4" id="KW-1185">Reference proteome</keyword>
<dbReference type="EMBL" id="MU006260">
    <property type="protein sequence ID" value="KAF2818115.1"/>
    <property type="molecule type" value="Genomic_DNA"/>
</dbReference>
<evidence type="ECO:0000259" key="1">
    <source>
        <dbReference type="Pfam" id="PF00931"/>
    </source>
</evidence>
<dbReference type="InterPro" id="IPR027417">
    <property type="entry name" value="P-loop_NTPase"/>
</dbReference>
<protein>
    <submittedName>
        <fullName evidence="3">Kinesin light chain 1</fullName>
    </submittedName>
</protein>
<dbReference type="InterPro" id="IPR002182">
    <property type="entry name" value="NB-ARC"/>
</dbReference>
<dbReference type="Gene3D" id="1.25.40.10">
    <property type="entry name" value="Tetratricopeptide repeat domain"/>
    <property type="match status" value="2"/>
</dbReference>
<dbReference type="PRINTS" id="PR00381">
    <property type="entry name" value="KINESINLIGHT"/>
</dbReference>
<dbReference type="PANTHER" id="PTHR10622">
    <property type="entry name" value="HET DOMAIN-CONTAINING PROTEIN"/>
    <property type="match status" value="1"/>
</dbReference>
<feature type="domain" description="NB-ARC" evidence="1">
    <location>
        <begin position="275"/>
        <end position="449"/>
    </location>
</feature>
<sequence>MRLLKRLPGDDSFELTTFDDNSAPPYAILSHTWTAGQEITYKELLAGTGINKSGYAKLRFCSDRARADGLQYFWVDTCCIDKTTSVELSTAINSMFRWYQRATKCYVYLSDVSVPKEVTDAEAFCISWEQAFRRSWWFTRGWTLQELLAPASVEFFSHEGKRLGSRISLEQEINEITGIPNRALRGQKLSEFSVEERMRWAAGRTTTVMEDKIYCLLGIFGVFLPLIYGEGEDCATMRLKEEIQKRQQGQTTDPQDLPTLLPLPFPRNELFVGRQSQLKSIKQTLLVPDSHRRMTIYGLGGCGKSALVLEFAYRALAECTRDLVFWVPAISRESFELAYREIATHLRLPGIADPNTNINKLVKDALSADNFGRWLMIVDNADDPAVLSGLVDGNPRSPRLVDYLPHSRRGAVLFTTRSRKVARTLTPGCVLELTDMSQGEARELLTQHITEEALLNNLIAIDQLLSILAYLPLAIVQAAAFINNNETSISEYVSLFKHPGAEIELFSEQFEDPSRYREIDSTIAKTWHISFDQLRKQDPLAAEYLSFMACIDRINIPQSLLPLKGSAVQRVKALGTLTGYAFITERQQTMQGVDGERFFNMHRLVHVASTAWLHQHEEWGSWTNMVVNRLEELVPWGGHKGKEIWAPYLSHAVHTAGHEDTVKGIAMASLLGRVGRCQTSLGQYAVAEVSHRQALSLEKDVLGFEHPDTLMSMNNLAGVLDRQGKYKEAETMHRQTLARYEKVLGDEHPDTLTSMNNLALVLDSQGKYEEAETMHRQTLARREKVLGPEHPDTLMSINNLAGVLDRQGKYEEAETMHRQELAICEKALGREHPHTLTSHPDTLTSMSNLALVLGRQGKYEAAEAMNRQTLALQETVLGREHPDTLTSIYCLAHLLSTTHRYNEGLALYKSACSGYEAVLGNDHPTTRACRQDYTDALSSQENQ</sequence>
<dbReference type="SUPFAM" id="SSF52540">
    <property type="entry name" value="P-loop containing nucleoside triphosphate hydrolases"/>
    <property type="match status" value="1"/>
</dbReference>
<dbReference type="InterPro" id="IPR010730">
    <property type="entry name" value="HET"/>
</dbReference>
<name>A0A6A6ZCU4_9PLEO</name>
<dbReference type="Proteomes" id="UP000799424">
    <property type="component" value="Unassembled WGS sequence"/>
</dbReference>
<dbReference type="Pfam" id="PF13374">
    <property type="entry name" value="TPR_10"/>
    <property type="match status" value="3"/>
</dbReference>
<organism evidence="3 4">
    <name type="scientific">Ophiobolus disseminans</name>
    <dbReference type="NCBI Taxonomy" id="1469910"/>
    <lineage>
        <taxon>Eukaryota</taxon>
        <taxon>Fungi</taxon>
        <taxon>Dikarya</taxon>
        <taxon>Ascomycota</taxon>
        <taxon>Pezizomycotina</taxon>
        <taxon>Dothideomycetes</taxon>
        <taxon>Pleosporomycetidae</taxon>
        <taxon>Pleosporales</taxon>
        <taxon>Pleosporineae</taxon>
        <taxon>Phaeosphaeriaceae</taxon>
        <taxon>Ophiobolus</taxon>
    </lineage>
</organism>
<dbReference type="Pfam" id="PF13424">
    <property type="entry name" value="TPR_12"/>
    <property type="match status" value="1"/>
</dbReference>
<accession>A0A6A6ZCU4</accession>
<gene>
    <name evidence="3" type="ORF">CC86DRAFT_238671</name>
</gene>
<dbReference type="OrthoDB" id="1658288at2759"/>
<dbReference type="Pfam" id="PF00931">
    <property type="entry name" value="NB-ARC"/>
    <property type="match status" value="1"/>
</dbReference>
<dbReference type="GO" id="GO:0043531">
    <property type="term" value="F:ADP binding"/>
    <property type="evidence" value="ECO:0007669"/>
    <property type="project" value="InterPro"/>
</dbReference>
<evidence type="ECO:0000313" key="3">
    <source>
        <dbReference type="EMBL" id="KAF2818115.1"/>
    </source>
</evidence>
<dbReference type="AlphaFoldDB" id="A0A6A6ZCU4"/>
<evidence type="ECO:0000259" key="2">
    <source>
        <dbReference type="Pfam" id="PF06985"/>
    </source>
</evidence>
<feature type="non-terminal residue" evidence="3">
    <location>
        <position position="943"/>
    </location>
</feature>
<dbReference type="Gene3D" id="3.40.50.300">
    <property type="entry name" value="P-loop containing nucleotide triphosphate hydrolases"/>
    <property type="match status" value="1"/>
</dbReference>
<dbReference type="InterPro" id="IPR019734">
    <property type="entry name" value="TPR_rpt"/>
</dbReference>
<evidence type="ECO:0000313" key="4">
    <source>
        <dbReference type="Proteomes" id="UP000799424"/>
    </source>
</evidence>
<dbReference type="InterPro" id="IPR011990">
    <property type="entry name" value="TPR-like_helical_dom_sf"/>
</dbReference>
<feature type="domain" description="Heterokaryon incompatibility" evidence="2">
    <location>
        <begin position="26"/>
        <end position="113"/>
    </location>
</feature>
<dbReference type="Pfam" id="PF06985">
    <property type="entry name" value="HET"/>
    <property type="match status" value="1"/>
</dbReference>
<reference evidence="3" key="1">
    <citation type="journal article" date="2020" name="Stud. Mycol.">
        <title>101 Dothideomycetes genomes: a test case for predicting lifestyles and emergence of pathogens.</title>
        <authorList>
            <person name="Haridas S."/>
            <person name="Albert R."/>
            <person name="Binder M."/>
            <person name="Bloem J."/>
            <person name="Labutti K."/>
            <person name="Salamov A."/>
            <person name="Andreopoulos B."/>
            <person name="Baker S."/>
            <person name="Barry K."/>
            <person name="Bills G."/>
            <person name="Bluhm B."/>
            <person name="Cannon C."/>
            <person name="Castanera R."/>
            <person name="Culley D."/>
            <person name="Daum C."/>
            <person name="Ezra D."/>
            <person name="Gonzalez J."/>
            <person name="Henrissat B."/>
            <person name="Kuo A."/>
            <person name="Liang C."/>
            <person name="Lipzen A."/>
            <person name="Lutzoni F."/>
            <person name="Magnuson J."/>
            <person name="Mondo S."/>
            <person name="Nolan M."/>
            <person name="Ohm R."/>
            <person name="Pangilinan J."/>
            <person name="Park H.-J."/>
            <person name="Ramirez L."/>
            <person name="Alfaro M."/>
            <person name="Sun H."/>
            <person name="Tritt A."/>
            <person name="Yoshinaga Y."/>
            <person name="Zwiers L.-H."/>
            <person name="Turgeon B."/>
            <person name="Goodwin S."/>
            <person name="Spatafora J."/>
            <person name="Crous P."/>
            <person name="Grigoriev I."/>
        </authorList>
    </citation>
    <scope>NUCLEOTIDE SEQUENCE</scope>
    <source>
        <strain evidence="3">CBS 113818</strain>
    </source>
</reference>
<dbReference type="PANTHER" id="PTHR10622:SF11">
    <property type="entry name" value="HET-DOMAIN-CONTAINING PROTEIN"/>
    <property type="match status" value="1"/>
</dbReference>
<proteinExistence type="predicted"/>
<dbReference type="SMART" id="SM00028">
    <property type="entry name" value="TPR"/>
    <property type="match status" value="5"/>
</dbReference>
<dbReference type="SUPFAM" id="SSF48452">
    <property type="entry name" value="TPR-like"/>
    <property type="match status" value="2"/>
</dbReference>